<evidence type="ECO:0000313" key="2">
    <source>
        <dbReference type="EMBL" id="KAJ6436725.1"/>
    </source>
</evidence>
<protein>
    <submittedName>
        <fullName evidence="2">Alpha/beta hydrolase family domain-containing protein</fullName>
    </submittedName>
</protein>
<comment type="caution">
    <text evidence="2">The sequence shown here is derived from an EMBL/GenBank/DDBJ whole genome shotgun (WGS) entry which is preliminary data.</text>
</comment>
<evidence type="ECO:0000259" key="1">
    <source>
        <dbReference type="Pfam" id="PF00561"/>
    </source>
</evidence>
<reference evidence="2" key="1">
    <citation type="submission" date="2023-01" db="EMBL/GenBank/DDBJ databases">
        <title>The growth and conidiation of Purpureocillium lavendulum are regulated by nitrogen source and histone H3K14 acetylation.</title>
        <authorList>
            <person name="Tang P."/>
            <person name="Han J."/>
            <person name="Zhang C."/>
            <person name="Tang P."/>
            <person name="Qi F."/>
            <person name="Zhang K."/>
            <person name="Liang L."/>
        </authorList>
    </citation>
    <scope>NUCLEOTIDE SEQUENCE</scope>
    <source>
        <strain evidence="2">YMF1.00683</strain>
    </source>
</reference>
<dbReference type="Proteomes" id="UP001163105">
    <property type="component" value="Unassembled WGS sequence"/>
</dbReference>
<organism evidence="2 3">
    <name type="scientific">Purpureocillium lavendulum</name>
    <dbReference type="NCBI Taxonomy" id="1247861"/>
    <lineage>
        <taxon>Eukaryota</taxon>
        <taxon>Fungi</taxon>
        <taxon>Dikarya</taxon>
        <taxon>Ascomycota</taxon>
        <taxon>Pezizomycotina</taxon>
        <taxon>Sordariomycetes</taxon>
        <taxon>Hypocreomycetidae</taxon>
        <taxon>Hypocreales</taxon>
        <taxon>Ophiocordycipitaceae</taxon>
        <taxon>Purpureocillium</taxon>
    </lineage>
</organism>
<feature type="domain" description="AB hydrolase-1" evidence="1">
    <location>
        <begin position="22"/>
        <end position="141"/>
    </location>
</feature>
<name>A0AB34FEF6_9HYPO</name>
<proteinExistence type="predicted"/>
<evidence type="ECO:0000313" key="3">
    <source>
        <dbReference type="Proteomes" id="UP001163105"/>
    </source>
</evidence>
<dbReference type="GO" id="GO:0016787">
    <property type="term" value="F:hydrolase activity"/>
    <property type="evidence" value="ECO:0007669"/>
    <property type="project" value="UniProtKB-KW"/>
</dbReference>
<dbReference type="EMBL" id="JAQHRD010000017">
    <property type="protein sequence ID" value="KAJ6436725.1"/>
    <property type="molecule type" value="Genomic_DNA"/>
</dbReference>
<dbReference type="InterPro" id="IPR029058">
    <property type="entry name" value="AB_hydrolase_fold"/>
</dbReference>
<accession>A0AB34FEF6</accession>
<dbReference type="Gene3D" id="3.40.50.1820">
    <property type="entry name" value="alpha/beta hydrolase"/>
    <property type="match status" value="1"/>
</dbReference>
<dbReference type="InterPro" id="IPR000073">
    <property type="entry name" value="AB_hydrolase_1"/>
</dbReference>
<dbReference type="SUPFAM" id="SSF53474">
    <property type="entry name" value="alpha/beta-Hydrolases"/>
    <property type="match status" value="1"/>
</dbReference>
<dbReference type="Pfam" id="PF00561">
    <property type="entry name" value="Abhydrolase_1"/>
    <property type="match status" value="1"/>
</dbReference>
<dbReference type="AlphaFoldDB" id="A0AB34FEF6"/>
<sequence length="265" mass="28760">MGTVVGLHVYPTVIEPLEVKKVVLFFHGNTRSSRYMNAFLEELAGNRRIEGEWVPKNRERVVIARDFPGYDLSSQVPNANDSLETAATANDMAVYDWAIETYPKAKITVVGRSIGTLGWVNLLPLDHVTRAVAIVPFADPTELVLHVAISKISACYLNYIPGFMFALNKVLRAACDVAFPRGRQGNSRLVGFSPSSGIGTWEGGQTKRMLFFTAAEDALVPFGDAELLARAAKSKGADVEAIICLPGGHAALPTGHSLTTLQDFL</sequence>
<gene>
    <name evidence="2" type="ORF">O9K51_10689</name>
</gene>
<keyword evidence="2" id="KW-0378">Hydrolase</keyword>
<keyword evidence="3" id="KW-1185">Reference proteome</keyword>